<dbReference type="Gene3D" id="1.10.10.10">
    <property type="entry name" value="Winged helix-like DNA-binding domain superfamily/Winged helix DNA-binding domain"/>
    <property type="match status" value="1"/>
</dbReference>
<evidence type="ECO:0000256" key="1">
    <source>
        <dbReference type="ARBA" id="ARBA00008894"/>
    </source>
</evidence>
<keyword evidence="7" id="KW-0175">Coiled coil</keyword>
<keyword evidence="3" id="KW-0677">Repeat</keyword>
<dbReference type="PRINTS" id="PR00364">
    <property type="entry name" value="DISEASERSIST"/>
</dbReference>
<keyword evidence="5" id="KW-0611">Plant defense</keyword>
<dbReference type="SUPFAM" id="SSF52540">
    <property type="entry name" value="P-loop containing nucleoside triphosphate hydrolases"/>
    <property type="match status" value="1"/>
</dbReference>
<protein>
    <recommendedName>
        <fullName evidence="8">NB-ARC domain-containing protein</fullName>
    </recommendedName>
</protein>
<dbReference type="PANTHER" id="PTHR33463:SF105">
    <property type="entry name" value="AND NB-ARC DOMAIN DISEASE RESISTANCE PROTEIN, PUTATIVE-RELATED"/>
    <property type="match status" value="1"/>
</dbReference>
<dbReference type="InterPro" id="IPR002182">
    <property type="entry name" value="NB-ARC"/>
</dbReference>
<feature type="domain" description="NB-ARC" evidence="8">
    <location>
        <begin position="161"/>
        <end position="314"/>
    </location>
</feature>
<evidence type="ECO:0000313" key="10">
    <source>
        <dbReference type="Proteomes" id="UP001293593"/>
    </source>
</evidence>
<dbReference type="InterPro" id="IPR032675">
    <property type="entry name" value="LRR_dom_sf"/>
</dbReference>
<dbReference type="Pfam" id="PF00931">
    <property type="entry name" value="NB-ARC"/>
    <property type="match status" value="1"/>
</dbReference>
<dbReference type="Gene3D" id="1.10.8.430">
    <property type="entry name" value="Helical domain of apoptotic protease-activating factors"/>
    <property type="match status" value="1"/>
</dbReference>
<dbReference type="Proteomes" id="UP001293593">
    <property type="component" value="Unassembled WGS sequence"/>
</dbReference>
<feature type="coiled-coil region" evidence="7">
    <location>
        <begin position="41"/>
        <end position="94"/>
    </location>
</feature>
<dbReference type="GO" id="GO:0006952">
    <property type="term" value="P:defense response"/>
    <property type="evidence" value="ECO:0007669"/>
    <property type="project" value="UniProtKB-KW"/>
</dbReference>
<dbReference type="AlphaFoldDB" id="A0AAE1KJM8"/>
<dbReference type="PANTHER" id="PTHR33463">
    <property type="entry name" value="NB-ARC DOMAIN-CONTAINING PROTEIN-RELATED"/>
    <property type="match status" value="1"/>
</dbReference>
<proteinExistence type="inferred from homology"/>
<evidence type="ECO:0000256" key="5">
    <source>
        <dbReference type="ARBA" id="ARBA00022821"/>
    </source>
</evidence>
<dbReference type="EMBL" id="JAWXYG010000004">
    <property type="protein sequence ID" value="KAK4275510.1"/>
    <property type="molecule type" value="Genomic_DNA"/>
</dbReference>
<sequence>MEEIVACIATKLAECLWDPISHHARYLFCFNTFIGDVEKAKGELQMKLADVNMRKEEADRRIDKEIMPSVKKWLEEVNAILEEVQKLQQELEGRGNKCFNVSLRYSLAKQMEDKANMMKELKSKSSFEPFSRLIPLPGINAQFSSKEVMDFKSRKSTYNSLLEAIKDCKNKMVGLYGIGGSGKTTLAIEVGKKVEQLKLFDKVVKVVVSRPPNVGNIQEEIKEKTGLQFDEKTNEARAQRLISGLIKMKVLIILDDVWSNLNLQEIGIPPNENCRILLTTRNRDVCDSMCCERTFELSLLTREEAWDLFMMYANLTNDSFNKLDDVGRKIVDECKGLPIAVVTVGSALRGKGTEAWKSTLRRLQHSVPLDVDESSRGPYACLKLSYDYLPSLAQQLFLLCSIFPEDHEIHTEDLIRFAKGTLKFHEIAYTMEDARNEILVSIKGLLDSCLLMHTDKQVCVKMHDLVRDVALWITKKQDQAILVDRDVVSRMLGENETLRETKAISLWNLEKNFKLSNQLRSPILEILLLHSPEGFTEDFGGIESLKVLALVKFSFEWELFYAGSIQWLMPQSILSSLKNLHTLCFRGIALGNISFLCHFKRLEILDLRCSQFDELPGGIVDMKKLKILDVFGCEIEKNPLQVIQRCEQLEELYILEKKSDILENFSLSGLKRYVIYYLTSGLDIFSFFDSCDEPLRALSIQGFEGSDLNSSIIFSLSMSQLYIGECPKLTTIFPHATSLSLTKLRILGIYGCNKVKWIFSHSLAVHCPSLEELSIYGCNELERLIQEEVAHGDHLLHQRESHHDLPNYPDEKETEKITIRDCSEPESLDEEASHEDILLPLLLKLKHLSLVDLPKLREIFGGRFKHKLESLHNKQEYSPHVSISSLFLFYFPNTSLFLFSLRFHYYIKLFLL</sequence>
<evidence type="ECO:0000256" key="7">
    <source>
        <dbReference type="SAM" id="Coils"/>
    </source>
</evidence>
<dbReference type="InterPro" id="IPR050905">
    <property type="entry name" value="Plant_NBS-LRR"/>
</dbReference>
<name>A0AAE1KJM8_9FABA</name>
<dbReference type="Gene3D" id="3.80.10.10">
    <property type="entry name" value="Ribonuclease Inhibitor"/>
    <property type="match status" value="1"/>
</dbReference>
<dbReference type="SUPFAM" id="SSF52047">
    <property type="entry name" value="RNI-like"/>
    <property type="match status" value="1"/>
</dbReference>
<evidence type="ECO:0000313" key="9">
    <source>
        <dbReference type="EMBL" id="KAK4275510.1"/>
    </source>
</evidence>
<dbReference type="Gene3D" id="3.40.50.300">
    <property type="entry name" value="P-loop containing nucleotide triphosphate hydrolases"/>
    <property type="match status" value="1"/>
</dbReference>
<dbReference type="InterPro" id="IPR027417">
    <property type="entry name" value="P-loop_NTPase"/>
</dbReference>
<dbReference type="GO" id="GO:0005524">
    <property type="term" value="F:ATP binding"/>
    <property type="evidence" value="ECO:0007669"/>
    <property type="project" value="UniProtKB-KW"/>
</dbReference>
<evidence type="ECO:0000256" key="3">
    <source>
        <dbReference type="ARBA" id="ARBA00022737"/>
    </source>
</evidence>
<evidence type="ECO:0000256" key="2">
    <source>
        <dbReference type="ARBA" id="ARBA00022614"/>
    </source>
</evidence>
<dbReference type="GO" id="GO:0043531">
    <property type="term" value="F:ADP binding"/>
    <property type="evidence" value="ECO:0007669"/>
    <property type="project" value="InterPro"/>
</dbReference>
<evidence type="ECO:0000256" key="6">
    <source>
        <dbReference type="ARBA" id="ARBA00022840"/>
    </source>
</evidence>
<organism evidence="9 10">
    <name type="scientific">Acacia crassicarpa</name>
    <name type="common">northern wattle</name>
    <dbReference type="NCBI Taxonomy" id="499986"/>
    <lineage>
        <taxon>Eukaryota</taxon>
        <taxon>Viridiplantae</taxon>
        <taxon>Streptophyta</taxon>
        <taxon>Embryophyta</taxon>
        <taxon>Tracheophyta</taxon>
        <taxon>Spermatophyta</taxon>
        <taxon>Magnoliopsida</taxon>
        <taxon>eudicotyledons</taxon>
        <taxon>Gunneridae</taxon>
        <taxon>Pentapetalae</taxon>
        <taxon>rosids</taxon>
        <taxon>fabids</taxon>
        <taxon>Fabales</taxon>
        <taxon>Fabaceae</taxon>
        <taxon>Caesalpinioideae</taxon>
        <taxon>mimosoid clade</taxon>
        <taxon>Acacieae</taxon>
        <taxon>Acacia</taxon>
    </lineage>
</organism>
<accession>A0AAE1KJM8</accession>
<keyword evidence="10" id="KW-1185">Reference proteome</keyword>
<dbReference type="InterPro" id="IPR042197">
    <property type="entry name" value="Apaf_helical"/>
</dbReference>
<keyword evidence="4" id="KW-0547">Nucleotide-binding</keyword>
<dbReference type="FunFam" id="3.40.50.300:FF:001091">
    <property type="entry name" value="Probable disease resistance protein At1g61300"/>
    <property type="match status" value="1"/>
</dbReference>
<dbReference type="InterPro" id="IPR036388">
    <property type="entry name" value="WH-like_DNA-bd_sf"/>
</dbReference>
<comment type="similarity">
    <text evidence="1">Belongs to the disease resistance NB-LRR family.</text>
</comment>
<keyword evidence="6" id="KW-0067">ATP-binding</keyword>
<evidence type="ECO:0000256" key="4">
    <source>
        <dbReference type="ARBA" id="ARBA00022741"/>
    </source>
</evidence>
<evidence type="ECO:0000259" key="8">
    <source>
        <dbReference type="Pfam" id="PF00931"/>
    </source>
</evidence>
<keyword evidence="2" id="KW-0433">Leucine-rich repeat</keyword>
<reference evidence="9" key="1">
    <citation type="submission" date="2023-10" db="EMBL/GenBank/DDBJ databases">
        <title>Chromosome-level genome of the transformable northern wattle, Acacia crassicarpa.</title>
        <authorList>
            <person name="Massaro I."/>
            <person name="Sinha N.R."/>
            <person name="Poethig S."/>
            <person name="Leichty A.R."/>
        </authorList>
    </citation>
    <scope>NUCLEOTIDE SEQUENCE</scope>
    <source>
        <strain evidence="9">Acra3RX</strain>
        <tissue evidence="9">Leaf</tissue>
    </source>
</reference>
<comment type="caution">
    <text evidence="9">The sequence shown here is derived from an EMBL/GenBank/DDBJ whole genome shotgun (WGS) entry which is preliminary data.</text>
</comment>
<gene>
    <name evidence="9" type="ORF">QN277_018581</name>
</gene>